<dbReference type="GO" id="GO:0004467">
    <property type="term" value="F:long-chain fatty acid-CoA ligase activity"/>
    <property type="evidence" value="ECO:0007669"/>
    <property type="project" value="TreeGrafter"/>
</dbReference>
<keyword evidence="8" id="KW-1185">Reference proteome</keyword>
<dbReference type="Pfam" id="PF00501">
    <property type="entry name" value="AMP-binding"/>
    <property type="match status" value="1"/>
</dbReference>
<dbReference type="SUPFAM" id="SSF56801">
    <property type="entry name" value="Acetyl-CoA synthetase-like"/>
    <property type="match status" value="1"/>
</dbReference>
<dbReference type="OrthoDB" id="9803968at2"/>
<dbReference type="CDD" id="cd05907">
    <property type="entry name" value="VL_LC_FACS_like"/>
    <property type="match status" value="1"/>
</dbReference>
<proteinExistence type="inferred from homology"/>
<evidence type="ECO:0000256" key="3">
    <source>
        <dbReference type="ARBA" id="ARBA00022832"/>
    </source>
</evidence>
<accession>A0A543NN57</accession>
<dbReference type="Proteomes" id="UP000317422">
    <property type="component" value="Unassembled WGS sequence"/>
</dbReference>
<dbReference type="RefSeq" id="WP_141924621.1">
    <property type="nucleotide sequence ID" value="NZ_VFQC01000001.1"/>
</dbReference>
<dbReference type="InterPro" id="IPR000873">
    <property type="entry name" value="AMP-dep_synth/lig_dom"/>
</dbReference>
<evidence type="ECO:0000256" key="2">
    <source>
        <dbReference type="ARBA" id="ARBA00022598"/>
    </source>
</evidence>
<dbReference type="PROSITE" id="PS00455">
    <property type="entry name" value="AMP_BINDING"/>
    <property type="match status" value="1"/>
</dbReference>
<dbReference type="AlphaFoldDB" id="A0A543NN57"/>
<evidence type="ECO:0000313" key="8">
    <source>
        <dbReference type="Proteomes" id="UP000317422"/>
    </source>
</evidence>
<dbReference type="InterPro" id="IPR042099">
    <property type="entry name" value="ANL_N_sf"/>
</dbReference>
<keyword evidence="2" id="KW-0436">Ligase</keyword>
<dbReference type="PANTHER" id="PTHR43272">
    <property type="entry name" value="LONG-CHAIN-FATTY-ACID--COA LIGASE"/>
    <property type="match status" value="1"/>
</dbReference>
<evidence type="ECO:0000313" key="7">
    <source>
        <dbReference type="EMBL" id="TQN33227.1"/>
    </source>
</evidence>
<evidence type="ECO:0000256" key="1">
    <source>
        <dbReference type="ARBA" id="ARBA00006432"/>
    </source>
</evidence>
<dbReference type="Gene3D" id="3.40.50.12780">
    <property type="entry name" value="N-terminal domain of ligase-like"/>
    <property type="match status" value="1"/>
</dbReference>
<keyword evidence="4" id="KW-0443">Lipid metabolism</keyword>
<reference evidence="7 8" key="1">
    <citation type="submission" date="2019-06" db="EMBL/GenBank/DDBJ databases">
        <title>Sequencing the genomes of 1000 actinobacteria strains.</title>
        <authorList>
            <person name="Klenk H.-P."/>
        </authorList>
    </citation>
    <scope>NUCLEOTIDE SEQUENCE [LARGE SCALE GENOMIC DNA]</scope>
    <source>
        <strain evidence="7 8">DSM 45015</strain>
    </source>
</reference>
<evidence type="ECO:0000256" key="4">
    <source>
        <dbReference type="ARBA" id="ARBA00023098"/>
    </source>
</evidence>
<dbReference type="PANTHER" id="PTHR43272:SF32">
    <property type="entry name" value="AMP-DEPENDENT SYNTHETASE_LIGASE DOMAIN-CONTAINING PROTEIN"/>
    <property type="match status" value="1"/>
</dbReference>
<comment type="similarity">
    <text evidence="1">Belongs to the ATP-dependent AMP-binding enzyme family.</text>
</comment>
<dbReference type="EMBL" id="VFQC01000001">
    <property type="protein sequence ID" value="TQN33227.1"/>
    <property type="molecule type" value="Genomic_DNA"/>
</dbReference>
<gene>
    <name evidence="7" type="ORF">FHX37_3232</name>
</gene>
<sequence length="640" mass="69549">MGVFKDLRRAKRRPDFNGRAPVRVTREGGIVREARVAGLAADNPTGSLADIPVTNAAEAPDTVVLRRRAGKRWRPVTAAEFAREVTELAAGLIAAGLRPGGRVALMSRTRYEWTLFDFAVWTAGGQTVPIYATSSSDQVGWILQDSGAELCVVETAENARTAETALAGAEHPPRLWRIDGDPGAVAELTSMGRHVAHADVARRRDSLGPETVATLVYTSGTTGRPKGCVITHGNFRTEAVNLVELLKPVFEELTGQTPTTLLFLPLAHILGRVLQVACLHARIVVGHCPSIQPEELRPELESFQPTFILGVPYLFEKVHDTARATAERMGRGASFERADRIAVSYGERMLESYLGTGPGPGAKLRLARGLYDLLVYRRVRRALGGRLRYALSGGSPLDTRLSRFFLGCGIIIYEGYGLTETTAAATVTPPLAPRPGTVGQPIPGTAVRIADDGEVLVNGGIVFGSYWNRPVDTANVLDGGWFATGDLGRLDEDGYLTITGRKKDILITTGGKNVSPSVLEDRMRSRPPVGQCMVVGDNRPYIAALVTLETEAMEHWLSVRNRPLDTPMSDLRDDPDLRADVQRAVDYANEAVSRAEAVREFCIVDGEFTEENGMLTPSLKVKRAIVAKTYAAEIERLYTT</sequence>
<name>A0A543NN57_9ACTN</name>
<keyword evidence="3" id="KW-0276">Fatty acid metabolism</keyword>
<comment type="caution">
    <text evidence="7">The sequence shown here is derived from an EMBL/GenBank/DDBJ whole genome shotgun (WGS) entry which is preliminary data.</text>
</comment>
<protein>
    <recommendedName>
        <fullName evidence="5">Acyl-CoA synthetase</fullName>
    </recommendedName>
</protein>
<dbReference type="Pfam" id="PF23562">
    <property type="entry name" value="AMP-binding_C_3"/>
    <property type="match status" value="1"/>
</dbReference>
<dbReference type="GO" id="GO:0016020">
    <property type="term" value="C:membrane"/>
    <property type="evidence" value="ECO:0007669"/>
    <property type="project" value="TreeGrafter"/>
</dbReference>
<evidence type="ECO:0000259" key="6">
    <source>
        <dbReference type="Pfam" id="PF00501"/>
    </source>
</evidence>
<organism evidence="7 8">
    <name type="scientific">Haloactinospora alba</name>
    <dbReference type="NCBI Taxonomy" id="405555"/>
    <lineage>
        <taxon>Bacteria</taxon>
        <taxon>Bacillati</taxon>
        <taxon>Actinomycetota</taxon>
        <taxon>Actinomycetes</taxon>
        <taxon>Streptosporangiales</taxon>
        <taxon>Nocardiopsidaceae</taxon>
        <taxon>Haloactinospora</taxon>
    </lineage>
</organism>
<feature type="domain" description="AMP-dependent synthetase/ligase" evidence="6">
    <location>
        <begin position="55"/>
        <end position="467"/>
    </location>
</feature>
<evidence type="ECO:0000256" key="5">
    <source>
        <dbReference type="ARBA" id="ARBA00032875"/>
    </source>
</evidence>
<dbReference type="InterPro" id="IPR020845">
    <property type="entry name" value="AMP-binding_CS"/>
</dbReference>